<comment type="similarity">
    <text evidence="14">Belongs to the FPP/GGPP synthase family.</text>
</comment>
<dbReference type="AlphaFoldDB" id="K7FC94"/>
<protein>
    <recommendedName>
        <fullName evidence="11">Farnesyl pyrophosphate synthase</fullName>
    </recommendedName>
    <alternativeName>
        <fullName evidence="10">(2E,6E)-farnesyl diphosphate synthase</fullName>
    </alternativeName>
    <alternativeName>
        <fullName evidence="9">Dimethylallyltranstransferase</fullName>
    </alternativeName>
    <alternativeName>
        <fullName evidence="8">Farnesyl diphosphate synthase</fullName>
    </alternativeName>
    <alternativeName>
        <fullName evidence="7">Geranyltranstransferase</fullName>
    </alternativeName>
</protein>
<evidence type="ECO:0000313" key="15">
    <source>
        <dbReference type="Ensembl" id="ENSPSIP00000005654.1"/>
    </source>
</evidence>
<dbReference type="PROSITE" id="PS00723">
    <property type="entry name" value="POLYPRENYL_SYNTHASE_1"/>
    <property type="match status" value="1"/>
</dbReference>
<dbReference type="EMBL" id="AGCU01146856">
    <property type="status" value="NOT_ANNOTATED_CDS"/>
    <property type="molecule type" value="Genomic_DNA"/>
</dbReference>
<reference evidence="16" key="2">
    <citation type="journal article" date="2013" name="Nat. Genet.">
        <title>The draft genomes of soft-shell turtle and green sea turtle yield insights into the development and evolution of the turtle-specific body plan.</title>
        <authorList>
            <person name="Wang Z."/>
            <person name="Pascual-Anaya J."/>
            <person name="Zadissa A."/>
            <person name="Li W."/>
            <person name="Niimura Y."/>
            <person name="Huang Z."/>
            <person name="Li C."/>
            <person name="White S."/>
            <person name="Xiong Z."/>
            <person name="Fang D."/>
            <person name="Wang B."/>
            <person name="Ming Y."/>
            <person name="Chen Y."/>
            <person name="Zheng Y."/>
            <person name="Kuraku S."/>
            <person name="Pignatelli M."/>
            <person name="Herrero J."/>
            <person name="Beal K."/>
            <person name="Nozawa M."/>
            <person name="Li Q."/>
            <person name="Wang J."/>
            <person name="Zhang H."/>
            <person name="Yu L."/>
            <person name="Shigenobu S."/>
            <person name="Wang J."/>
            <person name="Liu J."/>
            <person name="Flicek P."/>
            <person name="Searle S."/>
            <person name="Wang J."/>
            <person name="Kuratani S."/>
            <person name="Yin Y."/>
            <person name="Aken B."/>
            <person name="Zhang G."/>
            <person name="Irie N."/>
        </authorList>
    </citation>
    <scope>NUCLEOTIDE SEQUENCE [LARGE SCALE GENOMIC DNA]</scope>
    <source>
        <strain evidence="16">Daiwa-1</strain>
    </source>
</reference>
<dbReference type="Pfam" id="PF00348">
    <property type="entry name" value="polyprenyl_synt"/>
    <property type="match status" value="1"/>
</dbReference>
<dbReference type="STRING" id="13735.ENSPSIP00000005654"/>
<dbReference type="InterPro" id="IPR000092">
    <property type="entry name" value="Polyprenyl_synt"/>
</dbReference>
<dbReference type="EMBL" id="AGCU01146859">
    <property type="status" value="NOT_ANNOTATED_CDS"/>
    <property type="molecule type" value="Genomic_DNA"/>
</dbReference>
<evidence type="ECO:0000256" key="10">
    <source>
        <dbReference type="ARBA" id="ARBA00032873"/>
    </source>
</evidence>
<evidence type="ECO:0000313" key="16">
    <source>
        <dbReference type="Proteomes" id="UP000007267"/>
    </source>
</evidence>
<dbReference type="GO" id="GO:0005829">
    <property type="term" value="C:cytosol"/>
    <property type="evidence" value="ECO:0007669"/>
    <property type="project" value="Ensembl"/>
</dbReference>
<evidence type="ECO:0000256" key="7">
    <source>
        <dbReference type="ARBA" id="ARBA00032380"/>
    </source>
</evidence>
<dbReference type="GO" id="GO:0005654">
    <property type="term" value="C:nucleoplasm"/>
    <property type="evidence" value="ECO:0007669"/>
    <property type="project" value="Ensembl"/>
</dbReference>
<evidence type="ECO:0000256" key="6">
    <source>
        <dbReference type="ARBA" id="ARBA00022842"/>
    </source>
</evidence>
<comment type="catalytic activity">
    <reaction evidence="13">
        <text>isopentenyl diphosphate + (2E)-geranyl diphosphate = (2E,6E)-farnesyl diphosphate + diphosphate</text>
        <dbReference type="Rhea" id="RHEA:19361"/>
        <dbReference type="ChEBI" id="CHEBI:33019"/>
        <dbReference type="ChEBI" id="CHEBI:58057"/>
        <dbReference type="ChEBI" id="CHEBI:128769"/>
        <dbReference type="ChEBI" id="CHEBI:175763"/>
        <dbReference type="EC" id="2.5.1.10"/>
    </reaction>
</comment>
<evidence type="ECO:0000256" key="1">
    <source>
        <dbReference type="ARBA" id="ARBA00001946"/>
    </source>
</evidence>
<comment type="pathway">
    <text evidence="3">Isoprenoid biosynthesis; farnesyl diphosphate biosynthesis; farnesyl diphosphate from geranyl diphosphate and isopentenyl diphosphate: step 1/1.</text>
</comment>
<evidence type="ECO:0000256" key="9">
    <source>
        <dbReference type="ARBA" id="ARBA00032448"/>
    </source>
</evidence>
<reference evidence="15" key="4">
    <citation type="submission" date="2025-09" db="UniProtKB">
        <authorList>
            <consortium name="Ensembl"/>
        </authorList>
    </citation>
    <scope>IDENTIFICATION</scope>
</reference>
<dbReference type="Gene3D" id="1.10.600.10">
    <property type="entry name" value="Farnesyl Diphosphate Synthase"/>
    <property type="match status" value="2"/>
</dbReference>
<dbReference type="EMBL" id="AGCU01146855">
    <property type="status" value="NOT_ANNOTATED_CDS"/>
    <property type="molecule type" value="Genomic_DNA"/>
</dbReference>
<dbReference type="InterPro" id="IPR008949">
    <property type="entry name" value="Isoprenoid_synthase_dom_sf"/>
</dbReference>
<comment type="catalytic activity">
    <reaction evidence="12">
        <text>isopentenyl diphosphate + dimethylallyl diphosphate = (2E)-geranyl diphosphate + diphosphate</text>
        <dbReference type="Rhea" id="RHEA:22408"/>
        <dbReference type="ChEBI" id="CHEBI:33019"/>
        <dbReference type="ChEBI" id="CHEBI:57623"/>
        <dbReference type="ChEBI" id="CHEBI:58057"/>
        <dbReference type="ChEBI" id="CHEBI:128769"/>
        <dbReference type="EC" id="2.5.1.1"/>
    </reaction>
</comment>
<comment type="pathway">
    <text evidence="2">Isoprenoid biosynthesis; geranyl diphosphate biosynthesis; geranyl diphosphate from dimethylallyl diphosphate and isopentenyl diphosphate: step 1/1.</text>
</comment>
<reference evidence="16" key="1">
    <citation type="submission" date="2011-10" db="EMBL/GenBank/DDBJ databases">
        <authorList>
            <consortium name="Soft-shell Turtle Genome Consortium"/>
        </authorList>
    </citation>
    <scope>NUCLEOTIDE SEQUENCE [LARGE SCALE GENOMIC DNA]</scope>
    <source>
        <strain evidence="16">Daiwa-1</strain>
    </source>
</reference>
<reference evidence="15" key="3">
    <citation type="submission" date="2025-08" db="UniProtKB">
        <authorList>
            <consortium name="Ensembl"/>
        </authorList>
    </citation>
    <scope>IDENTIFICATION</scope>
</reference>
<comment type="cofactor">
    <cofactor evidence="1">
        <name>Mg(2+)</name>
        <dbReference type="ChEBI" id="CHEBI:18420"/>
    </cofactor>
</comment>
<dbReference type="GeneTree" id="ENSGT00900000141074"/>
<keyword evidence="6" id="KW-0460">Magnesium</keyword>
<dbReference type="GO" id="GO:0045337">
    <property type="term" value="P:farnesyl diphosphate biosynthetic process"/>
    <property type="evidence" value="ECO:0007669"/>
    <property type="project" value="TreeGrafter"/>
</dbReference>
<dbReference type="OMA" id="CSWVVNQ"/>
<dbReference type="HOGENOM" id="CLU_028376_0_1_1"/>
<evidence type="ECO:0000256" key="14">
    <source>
        <dbReference type="RuleBase" id="RU004466"/>
    </source>
</evidence>
<organism evidence="15 16">
    <name type="scientific">Pelodiscus sinensis</name>
    <name type="common">Chinese softshell turtle</name>
    <name type="synonym">Trionyx sinensis</name>
    <dbReference type="NCBI Taxonomy" id="13735"/>
    <lineage>
        <taxon>Eukaryota</taxon>
        <taxon>Metazoa</taxon>
        <taxon>Chordata</taxon>
        <taxon>Craniata</taxon>
        <taxon>Vertebrata</taxon>
        <taxon>Euteleostomi</taxon>
        <taxon>Archelosauria</taxon>
        <taxon>Testudinata</taxon>
        <taxon>Testudines</taxon>
        <taxon>Cryptodira</taxon>
        <taxon>Trionychia</taxon>
        <taxon>Trionychidae</taxon>
        <taxon>Pelodiscus</taxon>
    </lineage>
</organism>
<evidence type="ECO:0000256" key="3">
    <source>
        <dbReference type="ARBA" id="ARBA00005035"/>
    </source>
</evidence>
<keyword evidence="16" id="KW-1185">Reference proteome</keyword>
<dbReference type="EMBL" id="AGCU01146858">
    <property type="status" value="NOT_ANNOTATED_CDS"/>
    <property type="molecule type" value="Genomic_DNA"/>
</dbReference>
<dbReference type="PANTHER" id="PTHR11525:SF0">
    <property type="entry name" value="FARNESYL PYROPHOSPHATE SYNTHASE"/>
    <property type="match status" value="1"/>
</dbReference>
<evidence type="ECO:0000256" key="13">
    <source>
        <dbReference type="ARBA" id="ARBA00049399"/>
    </source>
</evidence>
<dbReference type="Proteomes" id="UP000007267">
    <property type="component" value="Unassembled WGS sequence"/>
</dbReference>
<gene>
    <name evidence="15" type="primary">FDPS</name>
</gene>
<evidence type="ECO:0000256" key="5">
    <source>
        <dbReference type="ARBA" id="ARBA00022723"/>
    </source>
</evidence>
<dbReference type="GO" id="GO:0004337">
    <property type="term" value="F:(2E,6E)-farnesyl diphosphate synthase activity"/>
    <property type="evidence" value="ECO:0007669"/>
    <property type="project" value="UniProtKB-EC"/>
</dbReference>
<evidence type="ECO:0000256" key="8">
    <source>
        <dbReference type="ARBA" id="ARBA00032424"/>
    </source>
</evidence>
<accession>K7FC94</accession>
<dbReference type="eggNOG" id="KOG0711">
    <property type="taxonomic scope" value="Eukaryota"/>
</dbReference>
<dbReference type="GO" id="GO:0046872">
    <property type="term" value="F:metal ion binding"/>
    <property type="evidence" value="ECO:0007669"/>
    <property type="project" value="UniProtKB-KW"/>
</dbReference>
<dbReference type="GO" id="GO:0004161">
    <property type="term" value="F:dimethylallyltranstransferase activity"/>
    <property type="evidence" value="ECO:0007669"/>
    <property type="project" value="UniProtKB-EC"/>
</dbReference>
<dbReference type="Ensembl" id="ENSPSIT00000005687.1">
    <property type="protein sequence ID" value="ENSPSIP00000005654.1"/>
    <property type="gene ID" value="ENSPSIG00000005249.1"/>
</dbReference>
<keyword evidence="5" id="KW-0479">Metal-binding</keyword>
<evidence type="ECO:0000256" key="11">
    <source>
        <dbReference type="ARBA" id="ARBA00034546"/>
    </source>
</evidence>
<dbReference type="InterPro" id="IPR039702">
    <property type="entry name" value="FPS1-like"/>
</dbReference>
<dbReference type="SUPFAM" id="SSF48576">
    <property type="entry name" value="Terpenoid synthases"/>
    <property type="match status" value="1"/>
</dbReference>
<dbReference type="EMBL" id="AGCU01146857">
    <property type="status" value="NOT_ANNOTATED_CDS"/>
    <property type="molecule type" value="Genomic_DNA"/>
</dbReference>
<keyword evidence="4 14" id="KW-0808">Transferase</keyword>
<evidence type="ECO:0000256" key="2">
    <source>
        <dbReference type="ARBA" id="ARBA00004932"/>
    </source>
</evidence>
<sequence length="296" mass="32138">QVLEYNAPGGKYNRGLTLLAAFRELVEPERQDPESFQCALTVGWCIELLQACFLVADDIMDDSLTRRGQPCWDKQEGIGLDAVNDSFLLEACIYQLLKKYCRGRPYYLNLLELFLQTSYQTELGQALDLMRSGLSRGPHFPCARGCSCDAVGAAFALVAAAFALVVRSLAAAGGNGSLGGSSPAWLQLCSPSLSGGGRDAGCSSVPKSSQGQRLLCRPALTQCPARIGTGQARLTEENYGQKDAAKVAKVKELYEAVGMRAAYQECEESSYRRLEGLGLPRAIFLGLAQKIYKRQK</sequence>
<name>K7FC94_PELSI</name>
<dbReference type="PANTHER" id="PTHR11525">
    <property type="entry name" value="FARNESYL-PYROPHOSPHATE SYNTHETASE"/>
    <property type="match status" value="1"/>
</dbReference>
<proteinExistence type="inferred from homology"/>
<evidence type="ECO:0000256" key="12">
    <source>
        <dbReference type="ARBA" id="ARBA00049291"/>
    </source>
</evidence>
<evidence type="ECO:0000256" key="4">
    <source>
        <dbReference type="ARBA" id="ARBA00022679"/>
    </source>
</evidence>
<dbReference type="InterPro" id="IPR033749">
    <property type="entry name" value="Polyprenyl_synt_CS"/>
</dbReference>